<comment type="caution">
    <text evidence="2">The sequence shown here is derived from an EMBL/GenBank/DDBJ whole genome shotgun (WGS) entry which is preliminary data.</text>
</comment>
<feature type="domain" description="PAS" evidence="1">
    <location>
        <begin position="21"/>
        <end position="104"/>
    </location>
</feature>
<dbReference type="InterPro" id="IPR035965">
    <property type="entry name" value="PAS-like_dom_sf"/>
</dbReference>
<accession>A0A9D5R849</accession>
<dbReference type="AlphaFoldDB" id="A0A9D5R849"/>
<dbReference type="Proteomes" id="UP000806542">
    <property type="component" value="Unassembled WGS sequence"/>
</dbReference>
<dbReference type="SUPFAM" id="SSF55785">
    <property type="entry name" value="PYP-like sensor domain (PAS domain)"/>
    <property type="match status" value="1"/>
</dbReference>
<evidence type="ECO:0000259" key="1">
    <source>
        <dbReference type="Pfam" id="PF13426"/>
    </source>
</evidence>
<organism evidence="2 3">
    <name type="scientific">Ructibacterium gallinarum</name>
    <dbReference type="NCBI Taxonomy" id="2779355"/>
    <lineage>
        <taxon>Bacteria</taxon>
        <taxon>Bacillati</taxon>
        <taxon>Bacillota</taxon>
        <taxon>Clostridia</taxon>
        <taxon>Eubacteriales</taxon>
        <taxon>Oscillospiraceae</taxon>
        <taxon>Ructibacterium</taxon>
    </lineage>
</organism>
<keyword evidence="3" id="KW-1185">Reference proteome</keyword>
<name>A0A9D5R849_9FIRM</name>
<sequence length="129" mass="14958">MGDVTMLNQYFKSVIDQDTAPVVICNVNCTILYMNPSAIRRYKADLTGKNLKDCHNQHSNHMIDQVVAWFQQSTAHNIVYTYHKEKDQRDVYMVALRDDCGSLIGFYEKHEYRKAETMKIYDIGGNENA</sequence>
<dbReference type="EMBL" id="JADCKB010000006">
    <property type="protein sequence ID" value="MBE5039595.1"/>
    <property type="molecule type" value="Genomic_DNA"/>
</dbReference>
<dbReference type="InterPro" id="IPR000014">
    <property type="entry name" value="PAS"/>
</dbReference>
<evidence type="ECO:0000313" key="2">
    <source>
        <dbReference type="EMBL" id="MBE5039595.1"/>
    </source>
</evidence>
<evidence type="ECO:0000313" key="3">
    <source>
        <dbReference type="Proteomes" id="UP000806542"/>
    </source>
</evidence>
<dbReference type="Gene3D" id="3.30.450.20">
    <property type="entry name" value="PAS domain"/>
    <property type="match status" value="1"/>
</dbReference>
<reference evidence="2" key="1">
    <citation type="submission" date="2020-10" db="EMBL/GenBank/DDBJ databases">
        <title>ChiBAC.</title>
        <authorList>
            <person name="Zenner C."/>
            <person name="Hitch T.C.A."/>
            <person name="Clavel T."/>
        </authorList>
    </citation>
    <scope>NUCLEOTIDE SEQUENCE</scope>
    <source>
        <strain evidence="2">DSM 107454</strain>
    </source>
</reference>
<protein>
    <submittedName>
        <fullName evidence="2">PAS domain-containing protein</fullName>
    </submittedName>
</protein>
<proteinExistence type="predicted"/>
<dbReference type="Pfam" id="PF13426">
    <property type="entry name" value="PAS_9"/>
    <property type="match status" value="1"/>
</dbReference>
<gene>
    <name evidence="2" type="ORF">INF28_03845</name>
</gene>